<dbReference type="InterPro" id="IPR012337">
    <property type="entry name" value="RNaseH-like_sf"/>
</dbReference>
<dbReference type="EC" id="3.1.26.4" evidence="2"/>
<dbReference type="CDD" id="cd09279">
    <property type="entry name" value="RNase_HI_like"/>
    <property type="match status" value="1"/>
</dbReference>
<dbReference type="Proteomes" id="UP001596253">
    <property type="component" value="Unassembled WGS sequence"/>
</dbReference>
<dbReference type="InterPro" id="IPR002156">
    <property type="entry name" value="RNaseH_domain"/>
</dbReference>
<proteinExistence type="predicted"/>
<comment type="caution">
    <text evidence="2">The sequence shown here is derived from an EMBL/GenBank/DDBJ whole genome shotgun (WGS) entry which is preliminary data.</text>
</comment>
<dbReference type="RefSeq" id="WP_137641204.1">
    <property type="nucleotide sequence ID" value="NZ_BJDK01000044.1"/>
</dbReference>
<dbReference type="Pfam" id="PF00075">
    <property type="entry name" value="RNase_H"/>
    <property type="match status" value="1"/>
</dbReference>
<evidence type="ECO:0000313" key="3">
    <source>
        <dbReference type="Proteomes" id="UP001596253"/>
    </source>
</evidence>
<dbReference type="Gene3D" id="3.30.420.10">
    <property type="entry name" value="Ribonuclease H-like superfamily/Ribonuclease H"/>
    <property type="match status" value="1"/>
</dbReference>
<evidence type="ECO:0000313" key="2">
    <source>
        <dbReference type="EMBL" id="MFC6163086.1"/>
    </source>
</evidence>
<dbReference type="InterPro" id="IPR036397">
    <property type="entry name" value="RNaseH_sf"/>
</dbReference>
<reference evidence="3" key="1">
    <citation type="journal article" date="2019" name="Int. J. Syst. Evol. Microbiol.">
        <title>The Global Catalogue of Microorganisms (GCM) 10K type strain sequencing project: providing services to taxonomists for standard genome sequencing and annotation.</title>
        <authorList>
            <consortium name="The Broad Institute Genomics Platform"/>
            <consortium name="The Broad Institute Genome Sequencing Center for Infectious Disease"/>
            <person name="Wu L."/>
            <person name="Ma J."/>
        </authorList>
    </citation>
    <scope>NUCLEOTIDE SEQUENCE [LARGE SCALE GENOMIC DNA]</scope>
    <source>
        <strain evidence="3">CCM 8932</strain>
    </source>
</reference>
<name>A0ABW1R2E7_9LACO</name>
<accession>A0ABW1R2E7</accession>
<dbReference type="GO" id="GO:0004523">
    <property type="term" value="F:RNA-DNA hybrid ribonuclease activity"/>
    <property type="evidence" value="ECO:0007669"/>
    <property type="project" value="UniProtKB-EC"/>
</dbReference>
<dbReference type="PROSITE" id="PS50879">
    <property type="entry name" value="RNASE_H_1"/>
    <property type="match status" value="1"/>
</dbReference>
<organism evidence="2 3">
    <name type="scientific">Lactiplantibacillus dongliensis</name>
    <dbReference type="NCBI Taxonomy" id="2559919"/>
    <lineage>
        <taxon>Bacteria</taxon>
        <taxon>Bacillati</taxon>
        <taxon>Bacillota</taxon>
        <taxon>Bacilli</taxon>
        <taxon>Lactobacillales</taxon>
        <taxon>Lactobacillaceae</taxon>
        <taxon>Lactiplantibacillus</taxon>
    </lineage>
</organism>
<dbReference type="SUPFAM" id="SSF53098">
    <property type="entry name" value="Ribonuclease H-like"/>
    <property type="match status" value="1"/>
</dbReference>
<evidence type="ECO:0000259" key="1">
    <source>
        <dbReference type="PROSITE" id="PS50879"/>
    </source>
</evidence>
<sequence length="128" mass="14146">MQLYTDAATEPVTKRSAAGILLIDQGQQHQYKQPLPLGDNHTAEFLAAIAGFKTLLDTFGPGQSVFFFTDSQVVAESVSKAYSKNFNVELQTLLHLQDQCQVVITQWIPESENHGAHQLAQQGLHLKP</sequence>
<dbReference type="EMBL" id="JBHSSD010000001">
    <property type="protein sequence ID" value="MFC6163086.1"/>
    <property type="molecule type" value="Genomic_DNA"/>
</dbReference>
<keyword evidence="2" id="KW-0378">Hydrolase</keyword>
<gene>
    <name evidence="2" type="ORF">ACFP3T_00085</name>
</gene>
<feature type="domain" description="RNase H type-1" evidence="1">
    <location>
        <begin position="1"/>
        <end position="125"/>
    </location>
</feature>
<protein>
    <submittedName>
        <fullName evidence="2">Ribonuclease HI family protein</fullName>
        <ecNumber evidence="2">3.1.26.4</ecNumber>
    </submittedName>
</protein>
<keyword evidence="3" id="KW-1185">Reference proteome</keyword>